<dbReference type="Proteomes" id="UP001172101">
    <property type="component" value="Unassembled WGS sequence"/>
</dbReference>
<evidence type="ECO:0000313" key="2">
    <source>
        <dbReference type="EMBL" id="KAK0727513.1"/>
    </source>
</evidence>
<feature type="compositionally biased region" description="Polar residues" evidence="1">
    <location>
        <begin position="1"/>
        <end position="14"/>
    </location>
</feature>
<feature type="region of interest" description="Disordered" evidence="1">
    <location>
        <begin position="78"/>
        <end position="110"/>
    </location>
</feature>
<dbReference type="GeneID" id="85322686"/>
<sequence length="110" mass="11883">MVSRKNPNQPSKNRLASRAGKVRKESARREATVGLDKVAKADTRHGARPGLMPTSGPRKPLSGKKAKKVQQRLALALKRKQEAEGEVEMKDAPAAGKTTAKDAVVQMEIS</sequence>
<accession>A0AA40B4F5</accession>
<proteinExistence type="predicted"/>
<reference evidence="2" key="1">
    <citation type="submission" date="2023-06" db="EMBL/GenBank/DDBJ databases">
        <title>Genome-scale phylogeny and comparative genomics of the fungal order Sordariales.</title>
        <authorList>
            <consortium name="Lawrence Berkeley National Laboratory"/>
            <person name="Hensen N."/>
            <person name="Bonometti L."/>
            <person name="Westerberg I."/>
            <person name="Brannstrom I.O."/>
            <person name="Guillou S."/>
            <person name="Cros-Aarteil S."/>
            <person name="Calhoun S."/>
            <person name="Haridas S."/>
            <person name="Kuo A."/>
            <person name="Mondo S."/>
            <person name="Pangilinan J."/>
            <person name="Riley R."/>
            <person name="LaButti K."/>
            <person name="Andreopoulos B."/>
            <person name="Lipzen A."/>
            <person name="Chen C."/>
            <person name="Yanf M."/>
            <person name="Daum C."/>
            <person name="Ng V."/>
            <person name="Clum A."/>
            <person name="Steindorff A."/>
            <person name="Ohm R."/>
            <person name="Martin F."/>
            <person name="Silar P."/>
            <person name="Natvig D."/>
            <person name="Lalanne C."/>
            <person name="Gautier V."/>
            <person name="Ament-velasquez S.L."/>
            <person name="Kruys A."/>
            <person name="Hutchinson M.I."/>
            <person name="Powell A.J."/>
            <person name="Barry K."/>
            <person name="Miller A.N."/>
            <person name="Grigoriev I.V."/>
            <person name="Debuchy R."/>
            <person name="Gladieux P."/>
            <person name="Thoren M.H."/>
            <person name="Johannesson H."/>
        </authorList>
    </citation>
    <scope>NUCLEOTIDE SEQUENCE</scope>
    <source>
        <strain evidence="2">SMH2392-1A</strain>
    </source>
</reference>
<dbReference type="RefSeq" id="XP_060300368.1">
    <property type="nucleotide sequence ID" value="XM_060439416.1"/>
</dbReference>
<feature type="compositionally biased region" description="Basic and acidic residues" evidence="1">
    <location>
        <begin position="22"/>
        <end position="45"/>
    </location>
</feature>
<gene>
    <name evidence="2" type="ORF">B0T26DRAFT_672168</name>
</gene>
<organism evidence="2 3">
    <name type="scientific">Lasiosphaeria miniovina</name>
    <dbReference type="NCBI Taxonomy" id="1954250"/>
    <lineage>
        <taxon>Eukaryota</taxon>
        <taxon>Fungi</taxon>
        <taxon>Dikarya</taxon>
        <taxon>Ascomycota</taxon>
        <taxon>Pezizomycotina</taxon>
        <taxon>Sordariomycetes</taxon>
        <taxon>Sordariomycetidae</taxon>
        <taxon>Sordariales</taxon>
        <taxon>Lasiosphaeriaceae</taxon>
        <taxon>Lasiosphaeria</taxon>
    </lineage>
</organism>
<feature type="compositionally biased region" description="Basic and acidic residues" evidence="1">
    <location>
        <begin position="79"/>
        <end position="91"/>
    </location>
</feature>
<protein>
    <submittedName>
        <fullName evidence="2">Uncharacterized protein</fullName>
    </submittedName>
</protein>
<feature type="region of interest" description="Disordered" evidence="1">
    <location>
        <begin position="1"/>
        <end position="65"/>
    </location>
</feature>
<dbReference type="AlphaFoldDB" id="A0AA40B4F5"/>
<keyword evidence="3" id="KW-1185">Reference proteome</keyword>
<evidence type="ECO:0000256" key="1">
    <source>
        <dbReference type="SAM" id="MobiDB-lite"/>
    </source>
</evidence>
<comment type="caution">
    <text evidence="2">The sequence shown here is derived from an EMBL/GenBank/DDBJ whole genome shotgun (WGS) entry which is preliminary data.</text>
</comment>
<dbReference type="EMBL" id="JAUIRO010000002">
    <property type="protein sequence ID" value="KAK0727513.1"/>
    <property type="molecule type" value="Genomic_DNA"/>
</dbReference>
<name>A0AA40B4F5_9PEZI</name>
<evidence type="ECO:0000313" key="3">
    <source>
        <dbReference type="Proteomes" id="UP001172101"/>
    </source>
</evidence>